<comment type="similarity">
    <text evidence="2">Belongs to the UPF0437 family.</text>
</comment>
<sequence length="98" mass="10886">MDVDVPHWLDMIENIEHERFLAESAKKIEGKENVEEKEALKAEVKKLNARAMEARMALHDLSEELPAGLETVMDVAQQTVAAFQSLDAARKKLAAATA</sequence>
<dbReference type="EMBL" id="BGOW01000006">
    <property type="protein sequence ID" value="GBL45223.1"/>
    <property type="molecule type" value="Genomic_DNA"/>
</dbReference>
<keyword evidence="3" id="KW-0175">Coiled coil</keyword>
<dbReference type="InterPro" id="IPR029012">
    <property type="entry name" value="Helix_hairpin_bin_sf"/>
</dbReference>
<evidence type="ECO:0000256" key="1">
    <source>
        <dbReference type="ARBA" id="ARBA00023231"/>
    </source>
</evidence>
<comment type="caution">
    <text evidence="4">The sequence shown here is derived from an EMBL/GenBank/DDBJ whole genome shotgun (WGS) entry which is preliminary data.</text>
</comment>
<evidence type="ECO:0000256" key="3">
    <source>
        <dbReference type="SAM" id="Coils"/>
    </source>
</evidence>
<organism evidence="4 5">
    <name type="scientific">Sulfuriferula multivorans</name>
    <dbReference type="NCBI Taxonomy" id="1559896"/>
    <lineage>
        <taxon>Bacteria</taxon>
        <taxon>Pseudomonadati</taxon>
        <taxon>Pseudomonadota</taxon>
        <taxon>Betaproteobacteria</taxon>
        <taxon>Nitrosomonadales</taxon>
        <taxon>Sulfuricellaceae</taxon>
        <taxon>Sulfuriferula</taxon>
    </lineage>
</organism>
<keyword evidence="5" id="KW-1185">Reference proteome</keyword>
<reference evidence="4 5" key="1">
    <citation type="journal article" date="2019" name="Front. Microbiol.">
        <title>Genomes of Neutrophilic Sulfur-Oxidizing Chemolithoautotrophs Representing 9 Proteobacterial Species From 8 Genera.</title>
        <authorList>
            <person name="Watanabe T."/>
            <person name="Kojima H."/>
            <person name="Umezawa K."/>
            <person name="Hori C."/>
            <person name="Takasuka T.E."/>
            <person name="Kato Y."/>
            <person name="Fukui M."/>
        </authorList>
    </citation>
    <scope>NUCLEOTIDE SEQUENCE [LARGE SCALE GENOMIC DNA]</scope>
    <source>
        <strain evidence="4 5">TTN</strain>
    </source>
</reference>
<name>A0A401JC45_9PROT</name>
<keyword evidence="1" id="KW-0535">Nitrogen fixation</keyword>
<evidence type="ECO:0000313" key="4">
    <source>
        <dbReference type="EMBL" id="GBL45223.1"/>
    </source>
</evidence>
<dbReference type="AlphaFoldDB" id="A0A401JC45"/>
<evidence type="ECO:0000313" key="5">
    <source>
        <dbReference type="Proteomes" id="UP000286806"/>
    </source>
</evidence>
<gene>
    <name evidence="4" type="ORF">SFMTTN_1027</name>
</gene>
<dbReference type="Proteomes" id="UP000286806">
    <property type="component" value="Unassembled WGS sequence"/>
</dbReference>
<dbReference type="Pfam" id="PF05082">
    <property type="entry name" value="Rop-like"/>
    <property type="match status" value="1"/>
</dbReference>
<dbReference type="Gene3D" id="1.10.287.660">
    <property type="entry name" value="Helix hairpin bin"/>
    <property type="match status" value="1"/>
</dbReference>
<feature type="coiled-coil region" evidence="3">
    <location>
        <begin position="30"/>
        <end position="64"/>
    </location>
</feature>
<protein>
    <submittedName>
        <fullName evidence="4">Uncharacterized protein</fullName>
    </submittedName>
</protein>
<accession>A0A401JC45</accession>
<proteinExistence type="inferred from homology"/>
<evidence type="ECO:0000256" key="2">
    <source>
        <dbReference type="ARBA" id="ARBA00044954"/>
    </source>
</evidence>
<dbReference type="InterPro" id="IPR007774">
    <property type="entry name" value="Put_N_fixation"/>
</dbReference>